<keyword evidence="2" id="KW-0805">Transcription regulation</keyword>
<evidence type="ECO:0000256" key="2">
    <source>
        <dbReference type="ARBA" id="ARBA00023015"/>
    </source>
</evidence>
<sequence length="416" mass="48012">MEPKTSSLDDTEGSVVADSFEGSSSESDQDDNKYENENETQSKYENENEAYSTPPGSTITDQKMMMIKKKMAISKPTSAAADSKAANPKRFRKEKVDSNEYENVIDASSKSKKAKLALSIRSPVVIDVNNPNKKSSSTGITWTDNEEMVILGGLISFKAENRKYKPKEFYSYIKDRLGQRDSNQVQDKVKSLKKKYIKMQARNQMSFTNSHEQKVFILSKIYWGDVKNGETKNTIIDDGDKLKEVKTLLVQQQAEENSLEVQQQPEENSLVVQQQLEENSLVVQQQSEENSKQIIIFNKKEVQVQAQLFKDQKMPKKNDHDQKKNPKEMNDHDHDQKKNTKEKSDQILRDGLRHYLERESIDPRWVNEDQLATLINLWNNFQLSKVRYNLAISELDVELNQRALEVYKEFGYETDP</sequence>
<evidence type="ECO:0000256" key="1">
    <source>
        <dbReference type="ARBA" id="ARBA00010820"/>
    </source>
</evidence>
<feature type="compositionally biased region" description="Basic and acidic residues" evidence="4">
    <location>
        <begin position="310"/>
        <end position="346"/>
    </location>
</feature>
<feature type="compositionally biased region" description="Polar residues" evidence="4">
    <location>
        <begin position="47"/>
        <end position="61"/>
    </location>
</feature>
<keyword evidence="7" id="KW-1185">Reference proteome</keyword>
<evidence type="ECO:0000313" key="6">
    <source>
        <dbReference type="EMBL" id="KAK9951719.1"/>
    </source>
</evidence>
<dbReference type="Pfam" id="PF04504">
    <property type="entry name" value="GeBP-like_DBD"/>
    <property type="match status" value="1"/>
</dbReference>
<name>A0AAW1YUB0_RUBAR</name>
<dbReference type="PANTHER" id="PTHR31662:SF68">
    <property type="entry name" value="DNA-BINDING STOREKEEPER PROTEIN TRANSCRIPTIONAL REGULATOR-LIKE PROTEIN-RELATED"/>
    <property type="match status" value="1"/>
</dbReference>
<comment type="caution">
    <text evidence="6">The sequence shown here is derived from an EMBL/GenBank/DDBJ whole genome shotgun (WGS) entry which is preliminary data.</text>
</comment>
<protein>
    <recommendedName>
        <fullName evidence="5">Glabrous enhancer-binding protein-like DBD domain-containing protein</fullName>
    </recommendedName>
</protein>
<dbReference type="InterPro" id="IPR007592">
    <property type="entry name" value="GEBP"/>
</dbReference>
<dbReference type="PANTHER" id="PTHR31662">
    <property type="entry name" value="BNAANNG10740D PROTEIN-RELATED"/>
    <property type="match status" value="1"/>
</dbReference>
<dbReference type="GO" id="GO:0006355">
    <property type="term" value="P:regulation of DNA-templated transcription"/>
    <property type="evidence" value="ECO:0007669"/>
    <property type="project" value="InterPro"/>
</dbReference>
<proteinExistence type="inferred from homology"/>
<dbReference type="Proteomes" id="UP001457282">
    <property type="component" value="Unassembled WGS sequence"/>
</dbReference>
<feature type="region of interest" description="Disordered" evidence="4">
    <location>
        <begin position="309"/>
        <end position="346"/>
    </location>
</feature>
<dbReference type="InterPro" id="IPR053932">
    <property type="entry name" value="GeBP-like_DBD"/>
</dbReference>
<evidence type="ECO:0000313" key="7">
    <source>
        <dbReference type="Proteomes" id="UP001457282"/>
    </source>
</evidence>
<feature type="domain" description="Glabrous enhancer-binding protein-like DBD" evidence="5">
    <location>
        <begin position="141"/>
        <end position="224"/>
    </location>
</feature>
<comment type="similarity">
    <text evidence="1">Belongs to the GeBP family.</text>
</comment>
<organism evidence="6 7">
    <name type="scientific">Rubus argutus</name>
    <name type="common">Southern blackberry</name>
    <dbReference type="NCBI Taxonomy" id="59490"/>
    <lineage>
        <taxon>Eukaryota</taxon>
        <taxon>Viridiplantae</taxon>
        <taxon>Streptophyta</taxon>
        <taxon>Embryophyta</taxon>
        <taxon>Tracheophyta</taxon>
        <taxon>Spermatophyta</taxon>
        <taxon>Magnoliopsida</taxon>
        <taxon>eudicotyledons</taxon>
        <taxon>Gunneridae</taxon>
        <taxon>Pentapetalae</taxon>
        <taxon>rosids</taxon>
        <taxon>fabids</taxon>
        <taxon>Rosales</taxon>
        <taxon>Rosaceae</taxon>
        <taxon>Rosoideae</taxon>
        <taxon>Rosoideae incertae sedis</taxon>
        <taxon>Rubus</taxon>
    </lineage>
</organism>
<gene>
    <name evidence="6" type="ORF">M0R45_007155</name>
</gene>
<feature type="compositionally biased region" description="Basic and acidic residues" evidence="4">
    <location>
        <begin position="30"/>
        <end position="46"/>
    </location>
</feature>
<keyword evidence="3" id="KW-0804">Transcription</keyword>
<dbReference type="EMBL" id="JBEDUW010000001">
    <property type="protein sequence ID" value="KAK9951719.1"/>
    <property type="molecule type" value="Genomic_DNA"/>
</dbReference>
<dbReference type="GO" id="GO:0005634">
    <property type="term" value="C:nucleus"/>
    <property type="evidence" value="ECO:0007669"/>
    <property type="project" value="TreeGrafter"/>
</dbReference>
<dbReference type="AlphaFoldDB" id="A0AAW1YUB0"/>
<accession>A0AAW1YUB0</accession>
<feature type="region of interest" description="Disordered" evidence="4">
    <location>
        <begin position="1"/>
        <end position="95"/>
    </location>
</feature>
<reference evidence="6 7" key="1">
    <citation type="journal article" date="2023" name="G3 (Bethesda)">
        <title>A chromosome-length genome assembly and annotation of blackberry (Rubus argutus, cv. 'Hillquist').</title>
        <authorList>
            <person name="Bruna T."/>
            <person name="Aryal R."/>
            <person name="Dudchenko O."/>
            <person name="Sargent D.J."/>
            <person name="Mead D."/>
            <person name="Buti M."/>
            <person name="Cavallini A."/>
            <person name="Hytonen T."/>
            <person name="Andres J."/>
            <person name="Pham M."/>
            <person name="Weisz D."/>
            <person name="Mascagni F."/>
            <person name="Usai G."/>
            <person name="Natali L."/>
            <person name="Bassil N."/>
            <person name="Fernandez G.E."/>
            <person name="Lomsadze A."/>
            <person name="Armour M."/>
            <person name="Olukolu B."/>
            <person name="Poorten T."/>
            <person name="Britton C."/>
            <person name="Davik J."/>
            <person name="Ashrafi H."/>
            <person name="Aiden E.L."/>
            <person name="Borodovsky M."/>
            <person name="Worthington M."/>
        </authorList>
    </citation>
    <scope>NUCLEOTIDE SEQUENCE [LARGE SCALE GENOMIC DNA]</scope>
    <source>
        <strain evidence="6">PI 553951</strain>
    </source>
</reference>
<evidence type="ECO:0000259" key="5">
    <source>
        <dbReference type="Pfam" id="PF04504"/>
    </source>
</evidence>
<evidence type="ECO:0000256" key="4">
    <source>
        <dbReference type="SAM" id="MobiDB-lite"/>
    </source>
</evidence>
<evidence type="ECO:0000256" key="3">
    <source>
        <dbReference type="ARBA" id="ARBA00023163"/>
    </source>
</evidence>